<dbReference type="KEGG" id="hti:HTIA_0071"/>
<sequence length="77" mass="8481">MGSREELNNEPRFDGIVSDVIYSMIGKGIDAVHCDECGSAIILTNRSDLTVLDDDTDENGLILTCDCQYYPIDDLPP</sequence>
<protein>
    <submittedName>
        <fullName evidence="2">Uncharacterized protein</fullName>
    </submittedName>
</protein>
<name>F7PI29_9EURY</name>
<proteinExistence type="predicted"/>
<evidence type="ECO:0000313" key="4">
    <source>
        <dbReference type="Proteomes" id="UP000015381"/>
    </source>
</evidence>
<dbReference type="EMBL" id="HF571520">
    <property type="protein sequence ID" value="CCQ32222.1"/>
    <property type="molecule type" value="Genomic_DNA"/>
</dbReference>
<evidence type="ECO:0000313" key="2">
    <source>
        <dbReference type="EMBL" id="ERJ06624.1"/>
    </source>
</evidence>
<accession>F7PI29</accession>
<dbReference type="GeneID" id="23798589"/>
<evidence type="ECO:0000313" key="1">
    <source>
        <dbReference type="EMBL" id="CCQ32222.1"/>
    </source>
</evidence>
<dbReference type="RefSeq" id="WP_008525189.1">
    <property type="nucleotide sequence ID" value="NC_021921.1"/>
</dbReference>
<reference evidence="1 4" key="3">
    <citation type="journal article" date="2014" name="Environ. Microbiol.">
        <title>Halorhabdus tiamatea: proteogenomics and glycosidase activity measurements identify the first cultivated euryarchaeon from a deep-sea anoxic brine lake as potential polysaccharide degrader.</title>
        <authorList>
            <person name="Werner J."/>
            <person name="Ferrer M."/>
            <person name="Michel G."/>
            <person name="Mann A.J."/>
            <person name="Huang S."/>
            <person name="Juarez S."/>
            <person name="Ciordia S."/>
            <person name="Albar J.P."/>
            <person name="Alcaide M."/>
            <person name="La Cono V."/>
            <person name="Yakimov M.M."/>
            <person name="Antunes A."/>
            <person name="Taborda M."/>
            <person name="Da Costa M.S."/>
            <person name="Amann R.I."/>
            <person name="Gloeckner F.O."/>
            <person name="Golyshina O.V."/>
            <person name="Golyshin P.N."/>
            <person name="Teeling H."/>
        </authorList>
    </citation>
    <scope>NUCLEOTIDE SEQUENCE [LARGE SCALE GENOMIC DNA]</scope>
    <source>
        <strain evidence="4">SARL4B</strain>
        <strain evidence="1">Type strain: SARL4B</strain>
    </source>
</reference>
<evidence type="ECO:0000313" key="3">
    <source>
        <dbReference type="Proteomes" id="UP000003861"/>
    </source>
</evidence>
<dbReference type="HOGENOM" id="CLU_2629620_0_0_2"/>
<dbReference type="AlphaFoldDB" id="F7PI29"/>
<organism evidence="2 3">
    <name type="scientific">Halorhabdus tiamatea SARL4B</name>
    <dbReference type="NCBI Taxonomy" id="1033806"/>
    <lineage>
        <taxon>Archaea</taxon>
        <taxon>Methanobacteriati</taxon>
        <taxon>Methanobacteriota</taxon>
        <taxon>Stenosarchaea group</taxon>
        <taxon>Halobacteria</taxon>
        <taxon>Halobacteriales</taxon>
        <taxon>Haloarculaceae</taxon>
        <taxon>Halorhabdus</taxon>
    </lineage>
</organism>
<reference evidence="2 3" key="2">
    <citation type="journal article" date="2013" name="PLoS ONE">
        <title>INDIGO - INtegrated Data Warehouse of MIcrobial GenOmes with Examples from the Red Sea Extremophiles.</title>
        <authorList>
            <person name="Alam I."/>
            <person name="Antunes A."/>
            <person name="Kamau A.A."/>
            <person name="Ba Alawi W."/>
            <person name="Kalkatawi M."/>
            <person name="Stingl U."/>
            <person name="Bajic V.B."/>
        </authorList>
    </citation>
    <scope>NUCLEOTIDE SEQUENCE [LARGE SCALE GENOMIC DNA]</scope>
    <source>
        <strain evidence="2 3">SARL4B</strain>
    </source>
</reference>
<dbReference type="Proteomes" id="UP000015381">
    <property type="component" value="Chromosome I"/>
</dbReference>
<gene>
    <name evidence="2" type="ORF">HLRTI_001330</name>
    <name evidence="1" type="ORF">HTIA_0071</name>
</gene>
<reference evidence="2 3" key="1">
    <citation type="journal article" date="2011" name="J. Bacteriol.">
        <title>Genome sequence of Halorhabdus tiamatea, the first archaeon isolated from a deep-sea anoxic brine lake.</title>
        <authorList>
            <person name="Antunes A."/>
            <person name="Alam I."/>
            <person name="Bajic V.B."/>
            <person name="Stingl U."/>
        </authorList>
    </citation>
    <scope>NUCLEOTIDE SEQUENCE [LARGE SCALE GENOMIC DNA]</scope>
    <source>
        <strain evidence="2 3">SARL4B</strain>
    </source>
</reference>
<keyword evidence="4" id="KW-1185">Reference proteome</keyword>
<dbReference type="Proteomes" id="UP000003861">
    <property type="component" value="Unassembled WGS sequence"/>
</dbReference>
<dbReference type="EMBL" id="AFNT02000012">
    <property type="protein sequence ID" value="ERJ06624.1"/>
    <property type="molecule type" value="Genomic_DNA"/>
</dbReference>